<feature type="region of interest" description="Disordered" evidence="4">
    <location>
        <begin position="1"/>
        <end position="31"/>
    </location>
</feature>
<dbReference type="Pfam" id="PF04377">
    <property type="entry name" value="ATE_C"/>
    <property type="match status" value="1"/>
</dbReference>
<dbReference type="STRING" id="1192034.CAP_7014"/>
<evidence type="ECO:0000259" key="5">
    <source>
        <dbReference type="Pfam" id="PF04376"/>
    </source>
</evidence>
<dbReference type="GO" id="GO:0004057">
    <property type="term" value="F:arginyl-tRNA--protein transferase activity"/>
    <property type="evidence" value="ECO:0007669"/>
    <property type="project" value="InterPro"/>
</dbReference>
<gene>
    <name evidence="7" type="ORF">CAP_7014</name>
</gene>
<evidence type="ECO:0000313" key="7">
    <source>
        <dbReference type="EMBL" id="EYF07992.1"/>
    </source>
</evidence>
<proteinExistence type="predicted"/>
<protein>
    <submittedName>
        <fullName evidence="7">Arginine-tRNA-protein transferase</fullName>
    </submittedName>
</protein>
<comment type="caution">
    <text evidence="7">The sequence shown here is derived from an EMBL/GenBank/DDBJ whole genome shotgun (WGS) entry which is preliminary data.</text>
</comment>
<evidence type="ECO:0000313" key="8">
    <source>
        <dbReference type="Proteomes" id="UP000019678"/>
    </source>
</evidence>
<dbReference type="InterPro" id="IPR007471">
    <property type="entry name" value="N-end_Aminoacyl_Trfase_N"/>
</dbReference>
<evidence type="ECO:0000256" key="4">
    <source>
        <dbReference type="SAM" id="MobiDB-lite"/>
    </source>
</evidence>
<dbReference type="EMBL" id="ASRX01000006">
    <property type="protein sequence ID" value="EYF07992.1"/>
    <property type="molecule type" value="Genomic_DNA"/>
</dbReference>
<feature type="domain" description="N-end rule aminoacyl transferase C-terminal" evidence="6">
    <location>
        <begin position="131"/>
        <end position="251"/>
    </location>
</feature>
<dbReference type="GO" id="GO:0071596">
    <property type="term" value="P:ubiquitin-dependent protein catabolic process via the N-end rule pathway"/>
    <property type="evidence" value="ECO:0007669"/>
    <property type="project" value="InterPro"/>
</dbReference>
<keyword evidence="2 7" id="KW-0808">Transferase</keyword>
<dbReference type="PIRSF" id="PIRSF037208">
    <property type="entry name" value="ATE_pro_prd"/>
    <property type="match status" value="1"/>
</dbReference>
<dbReference type="GO" id="GO:0005737">
    <property type="term" value="C:cytoplasm"/>
    <property type="evidence" value="ECO:0007669"/>
    <property type="project" value="TreeGrafter"/>
</dbReference>
<dbReference type="InterPro" id="IPR030700">
    <property type="entry name" value="N-end_Aminoacyl_Trfase"/>
</dbReference>
<name>A0A017TGF8_9BACT</name>
<evidence type="ECO:0000259" key="6">
    <source>
        <dbReference type="Pfam" id="PF04377"/>
    </source>
</evidence>
<dbReference type="InterPro" id="IPR017138">
    <property type="entry name" value="Asp_Glu_LeuTrfase"/>
</dbReference>
<accession>A0A017TGF8</accession>
<dbReference type="SUPFAM" id="SSF55729">
    <property type="entry name" value="Acyl-CoA N-acyltransferases (Nat)"/>
    <property type="match status" value="1"/>
</dbReference>
<dbReference type="AlphaFoldDB" id="A0A017TGF8"/>
<dbReference type="NCBIfam" id="NF002346">
    <property type="entry name" value="PRK01305.2-3"/>
    <property type="match status" value="1"/>
</dbReference>
<reference evidence="7 8" key="1">
    <citation type="submission" date="2013-05" db="EMBL/GenBank/DDBJ databases">
        <title>Genome assembly of Chondromyces apiculatus DSM 436.</title>
        <authorList>
            <person name="Sharma G."/>
            <person name="Khatri I."/>
            <person name="Kaur C."/>
            <person name="Mayilraj S."/>
            <person name="Subramanian S."/>
        </authorList>
    </citation>
    <scope>NUCLEOTIDE SEQUENCE [LARGE SCALE GENOMIC DNA]</scope>
    <source>
        <strain evidence="7 8">DSM 436</strain>
    </source>
</reference>
<evidence type="ECO:0000256" key="1">
    <source>
        <dbReference type="ARBA" id="ARBA00022490"/>
    </source>
</evidence>
<dbReference type="PANTHER" id="PTHR21367:SF1">
    <property type="entry name" value="ARGINYL-TRNA--PROTEIN TRANSFERASE 1"/>
    <property type="match status" value="1"/>
</dbReference>
<dbReference type="Pfam" id="PF04376">
    <property type="entry name" value="ATE_N"/>
    <property type="match status" value="1"/>
</dbReference>
<feature type="domain" description="N-end aminoacyl transferase N-terminal" evidence="5">
    <location>
        <begin position="41"/>
        <end position="110"/>
    </location>
</feature>
<organism evidence="7 8">
    <name type="scientific">Chondromyces apiculatus DSM 436</name>
    <dbReference type="NCBI Taxonomy" id="1192034"/>
    <lineage>
        <taxon>Bacteria</taxon>
        <taxon>Pseudomonadati</taxon>
        <taxon>Myxococcota</taxon>
        <taxon>Polyangia</taxon>
        <taxon>Polyangiales</taxon>
        <taxon>Polyangiaceae</taxon>
        <taxon>Chondromyces</taxon>
    </lineage>
</organism>
<dbReference type="eggNOG" id="COG2935">
    <property type="taxonomic scope" value="Bacteria"/>
</dbReference>
<keyword evidence="8" id="KW-1185">Reference proteome</keyword>
<dbReference type="OrthoDB" id="9782022at2"/>
<dbReference type="InterPro" id="IPR016181">
    <property type="entry name" value="Acyl_CoA_acyltransferase"/>
</dbReference>
<dbReference type="InterPro" id="IPR007472">
    <property type="entry name" value="N-end_Aminoacyl_Trfase_C"/>
</dbReference>
<dbReference type="GO" id="GO:0008914">
    <property type="term" value="F:leucyl-tRNA--protein transferase activity"/>
    <property type="evidence" value="ECO:0007669"/>
    <property type="project" value="InterPro"/>
</dbReference>
<evidence type="ECO:0000256" key="3">
    <source>
        <dbReference type="ARBA" id="ARBA00023315"/>
    </source>
</evidence>
<dbReference type="Proteomes" id="UP000019678">
    <property type="component" value="Unassembled WGS sequence"/>
</dbReference>
<evidence type="ECO:0000256" key="2">
    <source>
        <dbReference type="ARBA" id="ARBA00022679"/>
    </source>
</evidence>
<feature type="compositionally biased region" description="Basic and acidic residues" evidence="4">
    <location>
        <begin position="1"/>
        <end position="16"/>
    </location>
</feature>
<keyword evidence="3" id="KW-0012">Acyltransferase</keyword>
<dbReference type="PANTHER" id="PTHR21367">
    <property type="entry name" value="ARGININE-TRNA-PROTEIN TRANSFERASE 1"/>
    <property type="match status" value="1"/>
</dbReference>
<keyword evidence="1" id="KW-0963">Cytoplasm</keyword>
<sequence length="264" mass="30338">MDMSSERNGLREEQGRDTLAPSRIDTLETPPELVVHDEVGACPYLSEQVARTPLRVPIRSLTPAEFERRLDEGNRRQGRLLYRTECPSCVACEPIRLLVDEFVPGRTQRRVQRRGAEVFSVEMGAPTLSRERLALYNRHKRGRNLMRDDGVLGADGYHAFLVDTCCQTFEIRYRIEGRLAGLAVVDRGERSLSAVYTYFDPALEHLSPGVFSILTQIDLCRSWGLSYLYLGLYVAECPRMVYKSAYLPHERRIDGHWTRFDREP</sequence>